<sequence length="228" mass="24269">MINDLVPTGFSSVAAMKLLKTMDATMETNSSFLATANSTAFDTTSQKTLSGDTMFSIIAAAASTKATPPPSDKASSDKTGSQSTTGEVALAKDPYHQKSYTIEEAAQNYYAFQNMVANSFRTAGGETDNLSNGQILAEQEGFQGQQAAEFANAFDNQTLKVSDAASLNVDAKYTETFFKSADGNISGNSESTSVNSTAWRSYLDKNPNTIWTGDFGYKGSSSGLIFSW</sequence>
<evidence type="ECO:0000313" key="3">
    <source>
        <dbReference type="Proteomes" id="UP000290759"/>
    </source>
</evidence>
<proteinExistence type="predicted"/>
<dbReference type="AlphaFoldDB" id="A0A4Q2U4V1"/>
<dbReference type="RefSeq" id="WP_129228027.1">
    <property type="nucleotide sequence ID" value="NZ_QYBB01000020.1"/>
</dbReference>
<reference evidence="2 3" key="1">
    <citation type="submission" date="2018-12" db="EMBL/GenBank/DDBJ databases">
        <authorList>
            <person name="Grouzdev D.S."/>
            <person name="Krutkina M.S."/>
        </authorList>
    </citation>
    <scope>NUCLEOTIDE SEQUENCE [LARGE SCALE GENOMIC DNA]</scope>
    <source>
        <strain evidence="2 3">RmlP026</strain>
    </source>
</reference>
<evidence type="ECO:0000313" key="2">
    <source>
        <dbReference type="EMBL" id="RYC30828.1"/>
    </source>
</evidence>
<gene>
    <name evidence="2" type="ORF">D3273_16700</name>
</gene>
<accession>A0A4Q2U4V1</accession>
<feature type="region of interest" description="Disordered" evidence="1">
    <location>
        <begin position="62"/>
        <end position="89"/>
    </location>
</feature>
<name>A0A4Q2U4V1_9HYPH</name>
<protein>
    <submittedName>
        <fullName evidence="2">Uncharacterized protein</fullName>
    </submittedName>
</protein>
<feature type="compositionally biased region" description="Polar residues" evidence="1">
    <location>
        <begin position="77"/>
        <end position="86"/>
    </location>
</feature>
<comment type="caution">
    <text evidence="2">The sequence shown here is derived from an EMBL/GenBank/DDBJ whole genome shotgun (WGS) entry which is preliminary data.</text>
</comment>
<organism evidence="2 3">
    <name type="scientific">Lichenibacterium minor</name>
    <dbReference type="NCBI Taxonomy" id="2316528"/>
    <lineage>
        <taxon>Bacteria</taxon>
        <taxon>Pseudomonadati</taxon>
        <taxon>Pseudomonadota</taxon>
        <taxon>Alphaproteobacteria</taxon>
        <taxon>Hyphomicrobiales</taxon>
        <taxon>Lichenihabitantaceae</taxon>
        <taxon>Lichenibacterium</taxon>
    </lineage>
</organism>
<evidence type="ECO:0000256" key="1">
    <source>
        <dbReference type="SAM" id="MobiDB-lite"/>
    </source>
</evidence>
<reference evidence="2 3" key="2">
    <citation type="submission" date="2019-02" db="EMBL/GenBank/DDBJ databases">
        <title>'Lichenibacterium ramalinii' gen. nov. sp. nov., 'Lichenibacterium minor' gen. nov. sp. nov.</title>
        <authorList>
            <person name="Pankratov T."/>
        </authorList>
    </citation>
    <scope>NUCLEOTIDE SEQUENCE [LARGE SCALE GENOMIC DNA]</scope>
    <source>
        <strain evidence="2 3">RmlP026</strain>
    </source>
</reference>
<keyword evidence="3" id="KW-1185">Reference proteome</keyword>
<dbReference type="Proteomes" id="UP000290759">
    <property type="component" value="Unassembled WGS sequence"/>
</dbReference>
<dbReference type="EMBL" id="QYBB01000020">
    <property type="protein sequence ID" value="RYC30828.1"/>
    <property type="molecule type" value="Genomic_DNA"/>
</dbReference>